<feature type="domain" description="Methyltransferase" evidence="3">
    <location>
        <begin position="56"/>
        <end position="149"/>
    </location>
</feature>
<dbReference type="EMBL" id="LAZR01000170">
    <property type="protein sequence ID" value="KKN84529.1"/>
    <property type="molecule type" value="Genomic_DNA"/>
</dbReference>
<evidence type="ECO:0000313" key="4">
    <source>
        <dbReference type="EMBL" id="KKN84529.1"/>
    </source>
</evidence>
<dbReference type="SUPFAM" id="SSF53335">
    <property type="entry name" value="S-adenosyl-L-methionine-dependent methyltransferases"/>
    <property type="match status" value="1"/>
</dbReference>
<dbReference type="AlphaFoldDB" id="A0A0F9TYY1"/>
<dbReference type="PANTHER" id="PTHR43861">
    <property type="entry name" value="TRANS-ACONITATE 2-METHYLTRANSFERASE-RELATED"/>
    <property type="match status" value="1"/>
</dbReference>
<keyword evidence="1" id="KW-0489">Methyltransferase</keyword>
<accession>A0A0F9TYY1</accession>
<sequence>MTRKTAAPSANGSAHPSARFWDRIAVRYARRPIADEAAYQMKLRVTRDYLTPDMEILELGCGTGSTAIAHAPHVKHIRATDISPKMIEIARAKAAESGVANVAFECVAVEDIAASDESCDAILGLNLLHLLEDRDTAIAKIAALLKQDGVFVTNTACLADGMKWFKLVAPLGRRLGFFPLVKIFGKVDLEASLTRHGFRIAHNWQPAKGPAVFIVAVKDAGRV</sequence>
<protein>
    <recommendedName>
        <fullName evidence="3">Methyltransferase domain-containing protein</fullName>
    </recommendedName>
</protein>
<dbReference type="Gene3D" id="3.40.50.150">
    <property type="entry name" value="Vaccinia Virus protein VP39"/>
    <property type="match status" value="1"/>
</dbReference>
<dbReference type="GO" id="GO:0008168">
    <property type="term" value="F:methyltransferase activity"/>
    <property type="evidence" value="ECO:0007669"/>
    <property type="project" value="UniProtKB-KW"/>
</dbReference>
<dbReference type="PANTHER" id="PTHR43861:SF1">
    <property type="entry name" value="TRANS-ACONITATE 2-METHYLTRANSFERASE"/>
    <property type="match status" value="1"/>
</dbReference>
<dbReference type="InterPro" id="IPR029063">
    <property type="entry name" value="SAM-dependent_MTases_sf"/>
</dbReference>
<organism evidence="4">
    <name type="scientific">marine sediment metagenome</name>
    <dbReference type="NCBI Taxonomy" id="412755"/>
    <lineage>
        <taxon>unclassified sequences</taxon>
        <taxon>metagenomes</taxon>
        <taxon>ecological metagenomes</taxon>
    </lineage>
</organism>
<gene>
    <name evidence="4" type="ORF">LCGC14_0287950</name>
</gene>
<evidence type="ECO:0000259" key="3">
    <source>
        <dbReference type="Pfam" id="PF13649"/>
    </source>
</evidence>
<dbReference type="Pfam" id="PF13649">
    <property type="entry name" value="Methyltransf_25"/>
    <property type="match status" value="1"/>
</dbReference>
<proteinExistence type="predicted"/>
<name>A0A0F9TYY1_9ZZZZ</name>
<evidence type="ECO:0000256" key="2">
    <source>
        <dbReference type="ARBA" id="ARBA00022679"/>
    </source>
</evidence>
<keyword evidence="2" id="KW-0808">Transferase</keyword>
<comment type="caution">
    <text evidence="4">The sequence shown here is derived from an EMBL/GenBank/DDBJ whole genome shotgun (WGS) entry which is preliminary data.</text>
</comment>
<evidence type="ECO:0000256" key="1">
    <source>
        <dbReference type="ARBA" id="ARBA00022603"/>
    </source>
</evidence>
<dbReference type="CDD" id="cd02440">
    <property type="entry name" value="AdoMet_MTases"/>
    <property type="match status" value="1"/>
</dbReference>
<reference evidence="4" key="1">
    <citation type="journal article" date="2015" name="Nature">
        <title>Complex archaea that bridge the gap between prokaryotes and eukaryotes.</title>
        <authorList>
            <person name="Spang A."/>
            <person name="Saw J.H."/>
            <person name="Jorgensen S.L."/>
            <person name="Zaremba-Niedzwiedzka K."/>
            <person name="Martijn J."/>
            <person name="Lind A.E."/>
            <person name="van Eijk R."/>
            <person name="Schleper C."/>
            <person name="Guy L."/>
            <person name="Ettema T.J."/>
        </authorList>
    </citation>
    <scope>NUCLEOTIDE SEQUENCE</scope>
</reference>
<dbReference type="InterPro" id="IPR041698">
    <property type="entry name" value="Methyltransf_25"/>
</dbReference>
<dbReference type="GO" id="GO:0032259">
    <property type="term" value="P:methylation"/>
    <property type="evidence" value="ECO:0007669"/>
    <property type="project" value="UniProtKB-KW"/>
</dbReference>